<feature type="domain" description="DUF569" evidence="3">
    <location>
        <begin position="432"/>
        <end position="510"/>
    </location>
</feature>
<evidence type="ECO:0000259" key="2">
    <source>
        <dbReference type="Pfam" id="PF04601"/>
    </source>
</evidence>
<evidence type="ECO:0000313" key="5">
    <source>
        <dbReference type="Proteomes" id="UP001054252"/>
    </source>
</evidence>
<dbReference type="InterPro" id="IPR054726">
    <property type="entry name" value="Ubiq_DUF569-assoc"/>
</dbReference>
<protein>
    <recommendedName>
        <fullName evidence="6">Actin cross-linking</fullName>
    </recommendedName>
</protein>
<evidence type="ECO:0008006" key="6">
    <source>
        <dbReference type="Google" id="ProtNLM"/>
    </source>
</evidence>
<feature type="domain" description="DUF569" evidence="2">
    <location>
        <begin position="1"/>
        <end position="144"/>
    </location>
</feature>
<proteinExistence type="predicted"/>
<sequence>MEFFTGVKAVRLRSHLDKYLVADDNKETVRQSRNGSAQKGRWFVELVEDETHVIRLKSCHGKYLAASDQEFLLGITGKKKVLQTVPEKLADRNILWEPIRDGFQVKFKSPCGKYLLANGGTPPWRNSVTHDDPHSGSTVNWVLWDVEVVEVPEAGSVMEYLSSVSSFCSVPEEVMEVLSDEIPGSDPQSPVSIVSSVKSPRFSVVSTRSPRLLPKEANSHVIRSGMDFFHNAKAVRLRSQHDKYLLAEDDEESVTQDRNGSSRTARWSVEFVPGYESLLRLKSCYGKYLTASNQHFLLGMTGQKVLQSLPQRLDSSVQWEPIREGFKVKLKTRYGKFLRANGGLPPWRNSVTHDIPYRTATQEWVLWDVDVIETQPQPTPNSHQPSAAPSIDIHSDSLDFDSSSSPLSAMSGHYSRQGSSESYTCSPSKSEGRTIYYHIADESGDVDDDSTEGFKLSFKGNRVDELTQKLRKDTGLEEIVVCSRSPLNGKLYPLRLQLPPNNADMHVVVVPLSSIGETSS</sequence>
<dbReference type="SUPFAM" id="SSF50405">
    <property type="entry name" value="Actin-crosslinking proteins"/>
    <property type="match status" value="2"/>
</dbReference>
<dbReference type="InterPro" id="IPR007679">
    <property type="entry name" value="DUF569"/>
</dbReference>
<gene>
    <name evidence="4" type="ORF">SLEP1_g32580</name>
</gene>
<dbReference type="Proteomes" id="UP001054252">
    <property type="component" value="Unassembled WGS sequence"/>
</dbReference>
<evidence type="ECO:0000313" key="4">
    <source>
        <dbReference type="EMBL" id="GKV22745.1"/>
    </source>
</evidence>
<feature type="compositionally biased region" description="Polar residues" evidence="1">
    <location>
        <begin position="375"/>
        <end position="387"/>
    </location>
</feature>
<dbReference type="EMBL" id="BPVZ01000061">
    <property type="protein sequence ID" value="GKV22745.1"/>
    <property type="molecule type" value="Genomic_DNA"/>
</dbReference>
<reference evidence="4 5" key="1">
    <citation type="journal article" date="2021" name="Commun. Biol.">
        <title>The genome of Shorea leprosula (Dipterocarpaceae) highlights the ecological relevance of drought in aseasonal tropical rainforests.</title>
        <authorList>
            <person name="Ng K.K.S."/>
            <person name="Kobayashi M.J."/>
            <person name="Fawcett J.A."/>
            <person name="Hatakeyama M."/>
            <person name="Paape T."/>
            <person name="Ng C.H."/>
            <person name="Ang C.C."/>
            <person name="Tnah L.H."/>
            <person name="Lee C.T."/>
            <person name="Nishiyama T."/>
            <person name="Sese J."/>
            <person name="O'Brien M.J."/>
            <person name="Copetti D."/>
            <person name="Mohd Noor M.I."/>
            <person name="Ong R.C."/>
            <person name="Putra M."/>
            <person name="Sireger I.Z."/>
            <person name="Indrioko S."/>
            <person name="Kosugi Y."/>
            <person name="Izuno A."/>
            <person name="Isagi Y."/>
            <person name="Lee S.L."/>
            <person name="Shimizu K.K."/>
        </authorList>
    </citation>
    <scope>NUCLEOTIDE SEQUENCE [LARGE SCALE GENOMIC DNA]</scope>
    <source>
        <strain evidence="4">214</strain>
    </source>
</reference>
<organism evidence="4 5">
    <name type="scientific">Rubroshorea leprosula</name>
    <dbReference type="NCBI Taxonomy" id="152421"/>
    <lineage>
        <taxon>Eukaryota</taxon>
        <taxon>Viridiplantae</taxon>
        <taxon>Streptophyta</taxon>
        <taxon>Embryophyta</taxon>
        <taxon>Tracheophyta</taxon>
        <taxon>Spermatophyta</taxon>
        <taxon>Magnoliopsida</taxon>
        <taxon>eudicotyledons</taxon>
        <taxon>Gunneridae</taxon>
        <taxon>Pentapetalae</taxon>
        <taxon>rosids</taxon>
        <taxon>malvids</taxon>
        <taxon>Malvales</taxon>
        <taxon>Dipterocarpaceae</taxon>
        <taxon>Rubroshorea</taxon>
    </lineage>
</organism>
<comment type="caution">
    <text evidence="4">The sequence shown here is derived from an EMBL/GenBank/DDBJ whole genome shotgun (WGS) entry which is preliminary data.</text>
</comment>
<feature type="region of interest" description="Disordered" evidence="1">
    <location>
        <begin position="375"/>
        <end position="429"/>
    </location>
</feature>
<dbReference type="PANTHER" id="PTHR31205">
    <property type="entry name" value="ACTIN CROSS-LINKING PROTEIN (DUF569)"/>
    <property type="match status" value="1"/>
</dbReference>
<dbReference type="Gene3D" id="2.80.10.50">
    <property type="match status" value="2"/>
</dbReference>
<dbReference type="Pfam" id="PF22932">
    <property type="entry name" value="Ubiq_DUF_assoc"/>
    <property type="match status" value="1"/>
</dbReference>
<feature type="compositionally biased region" description="Polar residues" evidence="1">
    <location>
        <begin position="414"/>
        <end position="429"/>
    </location>
</feature>
<name>A0AAV5KDX7_9ROSI</name>
<dbReference type="Pfam" id="PF04601">
    <property type="entry name" value="DUF569"/>
    <property type="match status" value="2"/>
</dbReference>
<dbReference type="AlphaFoldDB" id="A0AAV5KDX7"/>
<dbReference type="PANTHER" id="PTHR31205:SF69">
    <property type="entry name" value="ACTIN CROSS-LINKING PROTEIN (DUF569)"/>
    <property type="match status" value="1"/>
</dbReference>
<feature type="domain" description="DUF569" evidence="2">
    <location>
        <begin position="226"/>
        <end position="367"/>
    </location>
</feature>
<accession>A0AAV5KDX7</accession>
<keyword evidence="5" id="KW-1185">Reference proteome</keyword>
<evidence type="ECO:0000256" key="1">
    <source>
        <dbReference type="SAM" id="MobiDB-lite"/>
    </source>
</evidence>
<dbReference type="CDD" id="cd23340">
    <property type="entry name" value="beta-trefoil_FSCN_ACP-like"/>
    <property type="match status" value="2"/>
</dbReference>
<dbReference type="FunFam" id="2.80.10.50:FF:000067">
    <property type="entry name" value="BnaC05g19630D protein"/>
    <property type="match status" value="2"/>
</dbReference>
<evidence type="ECO:0000259" key="3">
    <source>
        <dbReference type="Pfam" id="PF22932"/>
    </source>
</evidence>
<dbReference type="InterPro" id="IPR008999">
    <property type="entry name" value="Actin-crosslinking"/>
</dbReference>